<dbReference type="Pfam" id="PF12118">
    <property type="entry name" value="SprA-related"/>
    <property type="match status" value="1"/>
</dbReference>
<evidence type="ECO:0000313" key="3">
    <source>
        <dbReference type="Proteomes" id="UP000434582"/>
    </source>
</evidence>
<dbReference type="AlphaFoldDB" id="A0A7X1ZBM3"/>
<feature type="compositionally biased region" description="Basic and acidic residues" evidence="1">
    <location>
        <begin position="256"/>
        <end position="288"/>
    </location>
</feature>
<feature type="region of interest" description="Disordered" evidence="1">
    <location>
        <begin position="10"/>
        <end position="59"/>
    </location>
</feature>
<evidence type="ECO:0008006" key="4">
    <source>
        <dbReference type="Google" id="ProtNLM"/>
    </source>
</evidence>
<feature type="compositionally biased region" description="Low complexity" evidence="1">
    <location>
        <begin position="229"/>
        <end position="255"/>
    </location>
</feature>
<dbReference type="RefSeq" id="WP_153341156.1">
    <property type="nucleotide sequence ID" value="NZ_WIVE01000005.1"/>
</dbReference>
<dbReference type="InterPro" id="IPR021973">
    <property type="entry name" value="SprA-related"/>
</dbReference>
<proteinExistence type="predicted"/>
<protein>
    <recommendedName>
        <fullName evidence="4">SprA-related family protein</fullName>
    </recommendedName>
</protein>
<gene>
    <name evidence="2" type="ORF">GHC57_03365</name>
</gene>
<keyword evidence="3" id="KW-1185">Reference proteome</keyword>
<feature type="region of interest" description="Disordered" evidence="1">
    <location>
        <begin position="229"/>
        <end position="290"/>
    </location>
</feature>
<reference evidence="2 3" key="1">
    <citation type="submission" date="2019-10" db="EMBL/GenBank/DDBJ databases">
        <title>Draft whole-genome sequence of the purple nonsulfur photosynthetic bacterium Roseospira navarrensis DSM 15114.</title>
        <authorList>
            <person name="Kyndt J.A."/>
            <person name="Meyer T.E."/>
        </authorList>
    </citation>
    <scope>NUCLEOTIDE SEQUENCE [LARGE SCALE GENOMIC DNA]</scope>
    <source>
        <strain evidence="2 3">DSM 15114</strain>
    </source>
</reference>
<organism evidence="2 3">
    <name type="scientific">Roseospira navarrensis</name>
    <dbReference type="NCBI Taxonomy" id="140058"/>
    <lineage>
        <taxon>Bacteria</taxon>
        <taxon>Pseudomonadati</taxon>
        <taxon>Pseudomonadota</taxon>
        <taxon>Alphaproteobacteria</taxon>
        <taxon>Rhodospirillales</taxon>
        <taxon>Rhodospirillaceae</taxon>
        <taxon>Roseospira</taxon>
    </lineage>
</organism>
<evidence type="ECO:0000256" key="1">
    <source>
        <dbReference type="SAM" id="MobiDB-lite"/>
    </source>
</evidence>
<dbReference type="Proteomes" id="UP000434582">
    <property type="component" value="Unassembled WGS sequence"/>
</dbReference>
<feature type="compositionally biased region" description="Low complexity" evidence="1">
    <location>
        <begin position="40"/>
        <end position="58"/>
    </location>
</feature>
<sequence>MQADVIIQAATPQVLTQRGPAAVEEPSARLNRQGPNSQQGSTRGAAAASGARGPTRPAFTIAGSAPSLSTEMIGVFGGLNGSQEATTGGVSRPIDPLTGELAEIDPLTGEPEFTDPASVEVGALPGAAGGMGSGGASGGRGEDAAGADGLTEAERAEVRRLQAIDRRVRQHEAAHRAAGAGVTGPASYTFVTGPDGKQYAVAGEVPIRVTASGGDPEQVIRDMEQVRRAALAPADPSPADRAAAAAAQAAATQAEADVRRQERAEEAEADAEREAAEAEAAARQRTDAADADSTGAFAAAAAAYGSADTLALLRPGSGQTRGDGFGAAMGAADDAAGPPDARVRAPLNMVA</sequence>
<dbReference type="EMBL" id="WIVE01000005">
    <property type="protein sequence ID" value="MQX35549.1"/>
    <property type="molecule type" value="Genomic_DNA"/>
</dbReference>
<dbReference type="OrthoDB" id="9812722at2"/>
<evidence type="ECO:0000313" key="2">
    <source>
        <dbReference type="EMBL" id="MQX35549.1"/>
    </source>
</evidence>
<comment type="caution">
    <text evidence="2">The sequence shown here is derived from an EMBL/GenBank/DDBJ whole genome shotgun (WGS) entry which is preliminary data.</text>
</comment>
<feature type="region of interest" description="Disordered" evidence="1">
    <location>
        <begin position="329"/>
        <end position="351"/>
    </location>
</feature>
<name>A0A7X1ZBM3_9PROT</name>
<accession>A0A7X1ZBM3</accession>